<protein>
    <submittedName>
        <fullName evidence="2">Uncharacterized protein</fullName>
    </submittedName>
</protein>
<dbReference type="AlphaFoldDB" id="A0A8K1CHU1"/>
<name>A0A8K1CHU1_PYTOL</name>
<feature type="region of interest" description="Disordered" evidence="1">
    <location>
        <begin position="254"/>
        <end position="319"/>
    </location>
</feature>
<feature type="region of interest" description="Disordered" evidence="1">
    <location>
        <begin position="1"/>
        <end position="50"/>
    </location>
</feature>
<feature type="compositionally biased region" description="Basic and acidic residues" evidence="1">
    <location>
        <begin position="183"/>
        <end position="193"/>
    </location>
</feature>
<evidence type="ECO:0000313" key="2">
    <source>
        <dbReference type="EMBL" id="TMW63490.1"/>
    </source>
</evidence>
<reference evidence="2" key="1">
    <citation type="submission" date="2019-03" db="EMBL/GenBank/DDBJ databases">
        <title>Long read genome sequence of the mycoparasitic Pythium oligandrum ATCC 38472 isolated from sugarbeet rhizosphere.</title>
        <authorList>
            <person name="Gaulin E."/>
        </authorList>
    </citation>
    <scope>NUCLEOTIDE SEQUENCE</scope>
    <source>
        <strain evidence="2">ATCC 38472_TT</strain>
    </source>
</reference>
<proteinExistence type="predicted"/>
<dbReference type="Proteomes" id="UP000794436">
    <property type="component" value="Unassembled WGS sequence"/>
</dbReference>
<evidence type="ECO:0000256" key="1">
    <source>
        <dbReference type="SAM" id="MobiDB-lite"/>
    </source>
</evidence>
<sequence>MLAKQILAMNGYDAPTPSEPAEAKSVTPTKRKELVGPPAPAVVRDSPETLTEEQRRLIELKRHEALMKRKQKINQTQPIVTTSRHHQPPITAYRHQPPQRPSKPPVTLYKSKPTRVIDAITQKEIELAAQIPVWDLDPSFDRPRVVTPPSPHPQQPIRTRTQIQPACTPSRPPAQRISTHTSTYEKRQSPKEIKTSIRKIDPVELEGASEIVAWENQHVAGTTQQVSLAQELAAAAEVIQWEAELEQAQARVQPLESKTLNHDTKPRPLHTLKRAESKPKRASVGNSKQAPATPQSGQSTPRSTKRPLDQPCEPNPVDPVEAFINKRFLDDKLDSSVLDFVNMMLS</sequence>
<accession>A0A8K1CHU1</accession>
<comment type="caution">
    <text evidence="2">The sequence shown here is derived from an EMBL/GenBank/DDBJ whole genome shotgun (WGS) entry which is preliminary data.</text>
</comment>
<gene>
    <name evidence="2" type="ORF">Poli38472_002431</name>
</gene>
<keyword evidence="3" id="KW-1185">Reference proteome</keyword>
<dbReference type="EMBL" id="SPLM01000072">
    <property type="protein sequence ID" value="TMW63490.1"/>
    <property type="molecule type" value="Genomic_DNA"/>
</dbReference>
<feature type="compositionally biased region" description="Polar residues" evidence="1">
    <location>
        <begin position="284"/>
        <end position="302"/>
    </location>
</feature>
<evidence type="ECO:0000313" key="3">
    <source>
        <dbReference type="Proteomes" id="UP000794436"/>
    </source>
</evidence>
<feature type="compositionally biased region" description="Polar residues" evidence="1">
    <location>
        <begin position="73"/>
        <end position="82"/>
    </location>
</feature>
<feature type="region of interest" description="Disordered" evidence="1">
    <location>
        <begin position="68"/>
        <end position="110"/>
    </location>
</feature>
<feature type="region of interest" description="Disordered" evidence="1">
    <location>
        <begin position="164"/>
        <end position="193"/>
    </location>
</feature>
<organism evidence="2 3">
    <name type="scientific">Pythium oligandrum</name>
    <name type="common">Mycoparasitic fungus</name>
    <dbReference type="NCBI Taxonomy" id="41045"/>
    <lineage>
        <taxon>Eukaryota</taxon>
        <taxon>Sar</taxon>
        <taxon>Stramenopiles</taxon>
        <taxon>Oomycota</taxon>
        <taxon>Peronosporomycetes</taxon>
        <taxon>Pythiales</taxon>
        <taxon>Pythiaceae</taxon>
        <taxon>Pythium</taxon>
    </lineage>
</organism>